<name>A8RCZ4_9FIRM</name>
<dbReference type="STRING" id="428127.EUBDOL_01545"/>
<comment type="caution">
    <text evidence="1">The sequence shown here is derived from an EMBL/GenBank/DDBJ whole genome shotgun (WGS) entry which is preliminary data.</text>
</comment>
<dbReference type="RefSeq" id="WP_004800056.1">
    <property type="nucleotide sequence ID" value="NZ_DS483476.1"/>
</dbReference>
<proteinExistence type="predicted"/>
<protein>
    <submittedName>
        <fullName evidence="1">Uncharacterized protein</fullName>
    </submittedName>
</protein>
<organism evidence="1 2">
    <name type="scientific">Amedibacillus dolichus DSM 3991</name>
    <dbReference type="NCBI Taxonomy" id="428127"/>
    <lineage>
        <taxon>Bacteria</taxon>
        <taxon>Bacillati</taxon>
        <taxon>Bacillota</taxon>
        <taxon>Erysipelotrichia</taxon>
        <taxon>Erysipelotrichales</taxon>
        <taxon>Erysipelotrichaceae</taxon>
        <taxon>Amedibacillus</taxon>
    </lineage>
</organism>
<dbReference type="HOGENOM" id="CLU_2861059_0_0_9"/>
<dbReference type="Proteomes" id="UP000004090">
    <property type="component" value="Unassembled WGS sequence"/>
</dbReference>
<reference evidence="1 2" key="1">
    <citation type="submission" date="2007-09" db="EMBL/GenBank/DDBJ databases">
        <title>Draft genome sequence of Eubacterium dolichum (DSM 3991).</title>
        <authorList>
            <person name="Sudarsanam P."/>
            <person name="Ley R."/>
            <person name="Guruge J."/>
            <person name="Turnbaugh P.J."/>
            <person name="Mahowald M."/>
            <person name="Liep D."/>
            <person name="Gordon J."/>
        </authorList>
    </citation>
    <scope>NUCLEOTIDE SEQUENCE [LARGE SCALE GENOMIC DNA]</scope>
    <source>
        <strain evidence="1 2">DSM 3991</strain>
    </source>
</reference>
<sequence length="64" mass="7401">MGRKLYIESVELIGDDLNGSTPLQIEKYAKENNLYFSQDDIGNCYLSKNEDCEQFEEVEGFEID</sequence>
<gene>
    <name evidence="1" type="ORF">EUBDOL_01545</name>
</gene>
<evidence type="ECO:0000313" key="1">
    <source>
        <dbReference type="EMBL" id="EDP10946.1"/>
    </source>
</evidence>
<evidence type="ECO:0000313" key="2">
    <source>
        <dbReference type="Proteomes" id="UP000004090"/>
    </source>
</evidence>
<dbReference type="EMBL" id="ABAW02000021">
    <property type="protein sequence ID" value="EDP10946.1"/>
    <property type="molecule type" value="Genomic_DNA"/>
</dbReference>
<dbReference type="AlphaFoldDB" id="A8RCZ4"/>
<reference evidence="1 2" key="2">
    <citation type="submission" date="2007-09" db="EMBL/GenBank/DDBJ databases">
        <authorList>
            <person name="Fulton L."/>
            <person name="Clifton S."/>
            <person name="Fulton B."/>
            <person name="Xu J."/>
            <person name="Minx P."/>
            <person name="Pepin K.H."/>
            <person name="Johnson M."/>
            <person name="Thiruvilangam P."/>
            <person name="Bhonagiri V."/>
            <person name="Nash W.E."/>
            <person name="Mardis E.R."/>
            <person name="Wilson R.K."/>
        </authorList>
    </citation>
    <scope>NUCLEOTIDE SEQUENCE [LARGE SCALE GENOMIC DNA]</scope>
    <source>
        <strain evidence="1 2">DSM 3991</strain>
    </source>
</reference>
<accession>A8RCZ4</accession>
<dbReference type="GeneID" id="92793675"/>